<dbReference type="Pfam" id="PF12796">
    <property type="entry name" value="Ank_2"/>
    <property type="match status" value="2"/>
</dbReference>
<evidence type="ECO:0000256" key="3">
    <source>
        <dbReference type="PROSITE-ProRule" id="PRU00023"/>
    </source>
</evidence>
<proteinExistence type="predicted"/>
<dbReference type="Pfam" id="PF13637">
    <property type="entry name" value="Ank_4"/>
    <property type="match status" value="1"/>
</dbReference>
<evidence type="ECO:0000313" key="5">
    <source>
        <dbReference type="RefSeq" id="XP_045374377.1"/>
    </source>
</evidence>
<dbReference type="PANTHER" id="PTHR24171:SF10">
    <property type="entry name" value="ANKYRIN REPEAT DOMAIN-CONTAINING PROTEIN 29-LIKE"/>
    <property type="match status" value="1"/>
</dbReference>
<name>A0A9W3G9G6_CAMBA</name>
<feature type="region of interest" description="Disordered" evidence="4">
    <location>
        <begin position="358"/>
        <end position="405"/>
    </location>
</feature>
<feature type="repeat" description="ANK" evidence="3">
    <location>
        <begin position="230"/>
        <end position="262"/>
    </location>
</feature>
<dbReference type="PROSITE" id="PS50088">
    <property type="entry name" value="ANK_REPEAT"/>
    <property type="match status" value="4"/>
</dbReference>
<keyword evidence="2 3" id="KW-0040">ANK repeat</keyword>
<dbReference type="PANTHER" id="PTHR24171">
    <property type="entry name" value="ANKYRIN REPEAT DOMAIN-CONTAINING PROTEIN 39-RELATED"/>
    <property type="match status" value="1"/>
</dbReference>
<dbReference type="AlphaFoldDB" id="A0A9W3G9G6"/>
<dbReference type="InterPro" id="IPR002110">
    <property type="entry name" value="Ankyrin_rpt"/>
</dbReference>
<evidence type="ECO:0000256" key="4">
    <source>
        <dbReference type="SAM" id="MobiDB-lite"/>
    </source>
</evidence>
<evidence type="ECO:0000256" key="1">
    <source>
        <dbReference type="ARBA" id="ARBA00022737"/>
    </source>
</evidence>
<sequence length="405" mass="43181">MEKTPSWRTEALGGLSSEMDSGVLASAEQDMTEAEAEQELRWLALGSEEALGAETEGPRAPQAWGRLLRAVWKGHVSLVTQLLRQGASVEERDRAGRTPLHLAVLLGHVPLVRLLLQRGAPAGCVCVCLSPASPQAARMGGRWLKTIGGTSGSLQVESLQLPQAARGQFLQLPNGEAASVRGRRPDSSRADECCVAHLGYDQSPPSPALLFQDMEVLLDHGADPSLKDRHGRSALHRAAAGGHLPAVQLLAAWGAEVDARDSLGLTPLHHAARGGHVEIVTHLLDRGAEVDAAGWLRKTPLHFAMECGHGPTAVLLLSRGASSTLRTGWGEVAQDLGPALCGEQEDFWGHRAPGSLSFSLQGQSRTEGSRLPQPSQRIQAPYSLKPPAGEARPAQRLLEEKEEVA</sequence>
<dbReference type="RefSeq" id="XP_045374377.1">
    <property type="nucleotide sequence ID" value="XM_045518421.1"/>
</dbReference>
<reference evidence="5" key="1">
    <citation type="submission" date="2025-08" db="UniProtKB">
        <authorList>
            <consortium name="RefSeq"/>
        </authorList>
    </citation>
    <scope>IDENTIFICATION</scope>
    <source>
        <tissue evidence="5">Blood</tissue>
    </source>
</reference>
<keyword evidence="1" id="KW-0677">Repeat</keyword>
<dbReference type="InterPro" id="IPR036770">
    <property type="entry name" value="Ankyrin_rpt-contain_sf"/>
</dbReference>
<feature type="compositionally biased region" description="Polar residues" evidence="4">
    <location>
        <begin position="358"/>
        <end position="378"/>
    </location>
</feature>
<dbReference type="PRINTS" id="PR01415">
    <property type="entry name" value="ANKYRIN"/>
</dbReference>
<feature type="repeat" description="ANK" evidence="3">
    <location>
        <begin position="296"/>
        <end position="328"/>
    </location>
</feature>
<feature type="repeat" description="ANK" evidence="3">
    <location>
        <begin position="95"/>
        <end position="120"/>
    </location>
</feature>
<dbReference type="PROSITE" id="PS50297">
    <property type="entry name" value="ANK_REP_REGION"/>
    <property type="match status" value="3"/>
</dbReference>
<dbReference type="CTD" id="441869"/>
<protein>
    <submittedName>
        <fullName evidence="5">Ankyrin repeat domain-containing protein 65</fullName>
    </submittedName>
</protein>
<accession>A0A9W3G9G6</accession>
<organism evidence="5">
    <name type="scientific">Camelus bactrianus</name>
    <name type="common">Bactrian camel</name>
    <dbReference type="NCBI Taxonomy" id="9837"/>
    <lineage>
        <taxon>Eukaryota</taxon>
        <taxon>Metazoa</taxon>
        <taxon>Chordata</taxon>
        <taxon>Craniata</taxon>
        <taxon>Vertebrata</taxon>
        <taxon>Euteleostomi</taxon>
        <taxon>Mammalia</taxon>
        <taxon>Eutheria</taxon>
        <taxon>Laurasiatheria</taxon>
        <taxon>Artiodactyla</taxon>
        <taxon>Tylopoda</taxon>
        <taxon>Camelidae</taxon>
        <taxon>Camelus</taxon>
    </lineage>
</organism>
<dbReference type="SMART" id="SM00248">
    <property type="entry name" value="ANK"/>
    <property type="match status" value="5"/>
</dbReference>
<evidence type="ECO:0000256" key="2">
    <source>
        <dbReference type="ARBA" id="ARBA00023043"/>
    </source>
</evidence>
<feature type="repeat" description="ANK" evidence="3">
    <location>
        <begin position="263"/>
        <end position="295"/>
    </location>
</feature>
<dbReference type="SUPFAM" id="SSF48403">
    <property type="entry name" value="Ankyrin repeat"/>
    <property type="match status" value="1"/>
</dbReference>
<dbReference type="Gene3D" id="1.25.40.20">
    <property type="entry name" value="Ankyrin repeat-containing domain"/>
    <property type="match status" value="3"/>
</dbReference>
<gene>
    <name evidence="5" type="primary">ANKRD65</name>
</gene>